<dbReference type="InterPro" id="IPR025295">
    <property type="entry name" value="eCIS_core_dom"/>
</dbReference>
<feature type="domain" description="eCIS core" evidence="2">
    <location>
        <begin position="170"/>
        <end position="247"/>
    </location>
</feature>
<organism evidence="3 4">
    <name type="scientific">Calothrix parasitica NIES-267</name>
    <dbReference type="NCBI Taxonomy" id="1973488"/>
    <lineage>
        <taxon>Bacteria</taxon>
        <taxon>Bacillati</taxon>
        <taxon>Cyanobacteriota</taxon>
        <taxon>Cyanophyceae</taxon>
        <taxon>Nostocales</taxon>
        <taxon>Calotrichaceae</taxon>
        <taxon>Calothrix</taxon>
    </lineage>
</organism>
<feature type="compositionally biased region" description="Polar residues" evidence="1">
    <location>
        <begin position="257"/>
        <end position="275"/>
    </location>
</feature>
<accession>A0A1Z4LU56</accession>
<dbReference type="InterPro" id="IPR028897">
    <property type="entry name" value="Tox-HDC_dom"/>
</dbReference>
<keyword evidence="4" id="KW-1185">Reference proteome</keyword>
<evidence type="ECO:0000313" key="3">
    <source>
        <dbReference type="EMBL" id="BAY84786.1"/>
    </source>
</evidence>
<sequence>MYHEKISQKTSPLINSHSESKDINPSRNYGSLSSVVQRAQQDVNSISGDEKQKLESAIGTKATGEVLTGKQWVPEFKGISGQLWDTVPVQAKLTIGEVGDKYEREADKVAKDVVQQISAPQSPQPQTTINQESEKIQPKYIVQRREAVSGGEASTDLESGINSARGSGKPLDLGLQQSMGQAMGADFSGVRVHTDAASDRLNQSIQAKAFTTGQDVFFRKGEYQPGSRQGQELIAHELTHVVQQTGQISHNKHESTENLSRNPIQQTSSKQLQRKSVNGVNSVGLFRDLGNGLFGSDTPVNANDVVRLVNAIHSAPGITNIKILTGTHGTPNGHLVGEPIFYQEDLENEGHQVQDGGWVNVLNVRRKTKDTVGRWKTPGSSVVIMAWCYSSRTHQNWAGVNASWDNGATWVW</sequence>
<feature type="region of interest" description="Disordered" evidence="1">
    <location>
        <begin position="116"/>
        <end position="171"/>
    </location>
</feature>
<evidence type="ECO:0000256" key="1">
    <source>
        <dbReference type="SAM" id="MobiDB-lite"/>
    </source>
</evidence>
<reference evidence="3 4" key="1">
    <citation type="submission" date="2017-06" db="EMBL/GenBank/DDBJ databases">
        <title>Genome sequencing of cyanobaciteial culture collection at National Institute for Environmental Studies (NIES).</title>
        <authorList>
            <person name="Hirose Y."/>
            <person name="Shimura Y."/>
            <person name="Fujisawa T."/>
            <person name="Nakamura Y."/>
            <person name="Kawachi M."/>
        </authorList>
    </citation>
    <scope>NUCLEOTIDE SEQUENCE [LARGE SCALE GENOMIC DNA]</scope>
    <source>
        <strain evidence="3 4">NIES-267</strain>
    </source>
</reference>
<evidence type="ECO:0000259" key="2">
    <source>
        <dbReference type="Pfam" id="PF13699"/>
    </source>
</evidence>
<dbReference type="Proteomes" id="UP000218418">
    <property type="component" value="Chromosome"/>
</dbReference>
<dbReference type="Pfam" id="PF13699">
    <property type="entry name" value="eCIS_core"/>
    <property type="match status" value="1"/>
</dbReference>
<feature type="compositionally biased region" description="Polar residues" evidence="1">
    <location>
        <begin position="25"/>
        <end position="47"/>
    </location>
</feature>
<name>A0A1Z4LU56_9CYAN</name>
<evidence type="ECO:0000313" key="4">
    <source>
        <dbReference type="Proteomes" id="UP000218418"/>
    </source>
</evidence>
<feature type="compositionally biased region" description="Basic and acidic residues" evidence="1">
    <location>
        <begin position="132"/>
        <end position="147"/>
    </location>
</feature>
<feature type="compositionally biased region" description="Polar residues" evidence="1">
    <location>
        <begin position="8"/>
        <end position="17"/>
    </location>
</feature>
<feature type="region of interest" description="Disordered" evidence="1">
    <location>
        <begin position="247"/>
        <end position="275"/>
    </location>
</feature>
<dbReference type="EMBL" id="AP018227">
    <property type="protein sequence ID" value="BAY84786.1"/>
    <property type="molecule type" value="Genomic_DNA"/>
</dbReference>
<feature type="compositionally biased region" description="Low complexity" evidence="1">
    <location>
        <begin position="116"/>
        <end position="129"/>
    </location>
</feature>
<dbReference type="AlphaFoldDB" id="A0A1Z4LU56"/>
<protein>
    <recommendedName>
        <fullName evidence="2">eCIS core domain-containing protein</fullName>
    </recommendedName>
</protein>
<feature type="compositionally biased region" description="Polar residues" evidence="1">
    <location>
        <begin position="156"/>
        <end position="165"/>
    </location>
</feature>
<gene>
    <name evidence="3" type="ORF">NIES267_42830</name>
</gene>
<feature type="region of interest" description="Disordered" evidence="1">
    <location>
        <begin position="1"/>
        <end position="53"/>
    </location>
</feature>
<dbReference type="Pfam" id="PF15656">
    <property type="entry name" value="Tox-HDC"/>
    <property type="match status" value="1"/>
</dbReference>
<proteinExistence type="predicted"/>